<keyword evidence="2" id="KW-0813">Transport</keyword>
<keyword evidence="6" id="KW-0653">Protein transport</keyword>
<name>A0A382E1R7_9ZZZZ</name>
<organism evidence="9">
    <name type="scientific">marine metagenome</name>
    <dbReference type="NCBI Taxonomy" id="408172"/>
    <lineage>
        <taxon>unclassified sequences</taxon>
        <taxon>metagenomes</taxon>
        <taxon>ecological metagenomes</taxon>
    </lineage>
</organism>
<dbReference type="Pfam" id="PF01203">
    <property type="entry name" value="T2SSN"/>
    <property type="match status" value="1"/>
</dbReference>
<gene>
    <name evidence="9" type="ORF">METZ01_LOCUS197239</name>
</gene>
<proteinExistence type="predicted"/>
<evidence type="ECO:0000313" key="9">
    <source>
        <dbReference type="EMBL" id="SVB44385.1"/>
    </source>
</evidence>
<protein>
    <recommendedName>
        <fullName evidence="10">General secretion pathway protein N</fullName>
    </recommendedName>
</protein>
<evidence type="ECO:0000256" key="3">
    <source>
        <dbReference type="ARBA" id="ARBA00022475"/>
    </source>
</evidence>
<dbReference type="InterPro" id="IPR022792">
    <property type="entry name" value="T2SS_protein-GspN"/>
</dbReference>
<dbReference type="GO" id="GO:0015627">
    <property type="term" value="C:type II protein secretion system complex"/>
    <property type="evidence" value="ECO:0007669"/>
    <property type="project" value="InterPro"/>
</dbReference>
<feature type="transmembrane region" description="Helical" evidence="8">
    <location>
        <begin position="12"/>
        <end position="32"/>
    </location>
</feature>
<dbReference type="AlphaFoldDB" id="A0A382E1R7"/>
<accession>A0A382E1R7</accession>
<evidence type="ECO:0000256" key="6">
    <source>
        <dbReference type="ARBA" id="ARBA00022927"/>
    </source>
</evidence>
<keyword evidence="7 8" id="KW-0472">Membrane</keyword>
<sequence length="249" mass="27148">MSIKLLSLAAGAIMYAIFMIALFPAPIAYKWLAPNSIELSGVQGRLWSGGATTGFLGDMEVKNIHWEFVPLDLFVGRITGKVNMLLGDGFVDTKASATFNSLTLQELRATFDLQVLENFIPIGATQGKVFAQIEHLVIEKGWPIKIIGELRLMELMVAPFVPSSAALIPIGSFRLAFLDNSKPGGTIEHLNGPLETNGNIELRSNRVYDIKIFVKALPDASQELLQGLELMTGEPNNLGFRAFNLTGSL</sequence>
<dbReference type="EMBL" id="UINC01042148">
    <property type="protein sequence ID" value="SVB44385.1"/>
    <property type="molecule type" value="Genomic_DNA"/>
</dbReference>
<keyword evidence="3" id="KW-1003">Cell membrane</keyword>
<evidence type="ECO:0000256" key="7">
    <source>
        <dbReference type="ARBA" id="ARBA00023136"/>
    </source>
</evidence>
<evidence type="ECO:0000256" key="2">
    <source>
        <dbReference type="ARBA" id="ARBA00022448"/>
    </source>
</evidence>
<evidence type="ECO:0000256" key="1">
    <source>
        <dbReference type="ARBA" id="ARBA00004533"/>
    </source>
</evidence>
<dbReference type="GO" id="GO:0015628">
    <property type="term" value="P:protein secretion by the type II secretion system"/>
    <property type="evidence" value="ECO:0007669"/>
    <property type="project" value="InterPro"/>
</dbReference>
<dbReference type="GO" id="GO:0005886">
    <property type="term" value="C:plasma membrane"/>
    <property type="evidence" value="ECO:0007669"/>
    <property type="project" value="UniProtKB-SubCell"/>
</dbReference>
<evidence type="ECO:0000256" key="8">
    <source>
        <dbReference type="SAM" id="Phobius"/>
    </source>
</evidence>
<keyword evidence="5 8" id="KW-0812">Transmembrane</keyword>
<evidence type="ECO:0000256" key="5">
    <source>
        <dbReference type="ARBA" id="ARBA00022692"/>
    </source>
</evidence>
<comment type="subcellular location">
    <subcellularLocation>
        <location evidence="1">Cell inner membrane</location>
    </subcellularLocation>
</comment>
<evidence type="ECO:0008006" key="10">
    <source>
        <dbReference type="Google" id="ProtNLM"/>
    </source>
</evidence>
<reference evidence="9" key="1">
    <citation type="submission" date="2018-05" db="EMBL/GenBank/DDBJ databases">
        <authorList>
            <person name="Lanie J.A."/>
            <person name="Ng W.-L."/>
            <person name="Kazmierczak K.M."/>
            <person name="Andrzejewski T.M."/>
            <person name="Davidsen T.M."/>
            <person name="Wayne K.J."/>
            <person name="Tettelin H."/>
            <person name="Glass J.I."/>
            <person name="Rusch D."/>
            <person name="Podicherti R."/>
            <person name="Tsui H.-C.T."/>
            <person name="Winkler M.E."/>
        </authorList>
    </citation>
    <scope>NUCLEOTIDE SEQUENCE</scope>
</reference>
<keyword evidence="4" id="KW-0997">Cell inner membrane</keyword>
<evidence type="ECO:0000256" key="4">
    <source>
        <dbReference type="ARBA" id="ARBA00022519"/>
    </source>
</evidence>
<keyword evidence="8" id="KW-1133">Transmembrane helix</keyword>